<name>A0A9D4U4P9_ADICA</name>
<evidence type="ECO:0000313" key="5">
    <source>
        <dbReference type="Proteomes" id="UP000886520"/>
    </source>
</evidence>
<dbReference type="PROSITE" id="PS50294">
    <property type="entry name" value="WD_REPEATS_REGION"/>
    <property type="match status" value="1"/>
</dbReference>
<comment type="caution">
    <text evidence="4">The sequence shown here is derived from an EMBL/GenBank/DDBJ whole genome shotgun (WGS) entry which is preliminary data.</text>
</comment>
<feature type="repeat" description="WD" evidence="3">
    <location>
        <begin position="104"/>
        <end position="139"/>
    </location>
</feature>
<dbReference type="InterPro" id="IPR019775">
    <property type="entry name" value="WD40_repeat_CS"/>
</dbReference>
<evidence type="ECO:0000313" key="4">
    <source>
        <dbReference type="EMBL" id="KAI5061536.1"/>
    </source>
</evidence>
<organism evidence="4 5">
    <name type="scientific">Adiantum capillus-veneris</name>
    <name type="common">Maidenhair fern</name>
    <dbReference type="NCBI Taxonomy" id="13818"/>
    <lineage>
        <taxon>Eukaryota</taxon>
        <taxon>Viridiplantae</taxon>
        <taxon>Streptophyta</taxon>
        <taxon>Embryophyta</taxon>
        <taxon>Tracheophyta</taxon>
        <taxon>Polypodiopsida</taxon>
        <taxon>Polypodiidae</taxon>
        <taxon>Polypodiales</taxon>
        <taxon>Pteridineae</taxon>
        <taxon>Pteridaceae</taxon>
        <taxon>Vittarioideae</taxon>
        <taxon>Adiantum</taxon>
    </lineage>
</organism>
<dbReference type="EMBL" id="JABFUD020000023">
    <property type="protein sequence ID" value="KAI5061536.1"/>
    <property type="molecule type" value="Genomic_DNA"/>
</dbReference>
<dbReference type="InterPro" id="IPR036322">
    <property type="entry name" value="WD40_repeat_dom_sf"/>
</dbReference>
<dbReference type="PROSITE" id="PS50082">
    <property type="entry name" value="WD_REPEATS_2"/>
    <property type="match status" value="1"/>
</dbReference>
<dbReference type="InterPro" id="IPR001680">
    <property type="entry name" value="WD40_rpt"/>
</dbReference>
<protein>
    <submittedName>
        <fullName evidence="4">Uncharacterized protein</fullName>
    </submittedName>
</protein>
<dbReference type="Proteomes" id="UP000886520">
    <property type="component" value="Chromosome 23"/>
</dbReference>
<dbReference type="OrthoDB" id="1068471at2759"/>
<accession>A0A9D4U4P9</accession>
<keyword evidence="5" id="KW-1185">Reference proteome</keyword>
<evidence type="ECO:0000256" key="2">
    <source>
        <dbReference type="ARBA" id="ARBA00022737"/>
    </source>
</evidence>
<reference evidence="4" key="1">
    <citation type="submission" date="2021-01" db="EMBL/GenBank/DDBJ databases">
        <title>Adiantum capillus-veneris genome.</title>
        <authorList>
            <person name="Fang Y."/>
            <person name="Liao Q."/>
        </authorList>
    </citation>
    <scope>NUCLEOTIDE SEQUENCE</scope>
    <source>
        <strain evidence="4">H3</strain>
        <tissue evidence="4">Leaf</tissue>
    </source>
</reference>
<dbReference type="SUPFAM" id="SSF50978">
    <property type="entry name" value="WD40 repeat-like"/>
    <property type="match status" value="1"/>
</dbReference>
<dbReference type="Pfam" id="PF00400">
    <property type="entry name" value="WD40"/>
    <property type="match status" value="2"/>
</dbReference>
<dbReference type="PROSITE" id="PS00678">
    <property type="entry name" value="WD_REPEATS_1"/>
    <property type="match status" value="1"/>
</dbReference>
<proteinExistence type="predicted"/>
<dbReference type="SMART" id="SM00320">
    <property type="entry name" value="WD40"/>
    <property type="match status" value="5"/>
</dbReference>
<dbReference type="InterPro" id="IPR050459">
    <property type="entry name" value="WD_repeat_RBAP46/RBAP48/MSI1"/>
</dbReference>
<dbReference type="InterPro" id="IPR015943">
    <property type="entry name" value="WD40/YVTN_repeat-like_dom_sf"/>
</dbReference>
<gene>
    <name evidence="4" type="ORF">GOP47_0024041</name>
</gene>
<evidence type="ECO:0000256" key="3">
    <source>
        <dbReference type="PROSITE-ProRule" id="PRU00221"/>
    </source>
</evidence>
<evidence type="ECO:0000256" key="1">
    <source>
        <dbReference type="ARBA" id="ARBA00022574"/>
    </source>
</evidence>
<sequence length="322" mass="35418">MGTWHEDLTLRLREAGLESLSPLRRPYVKVLLGTSVDGVVKYGDYKVRIIEKINHAGEVNRARYMPQKPVIIATKTVSGEVHLFDYTMHPSTPSRQQSSPYLRLAGHSAEGHGLAWSKEGYLLSGSYDAMICLWDTNSGGSRSGILPPLHSFQCSSTDAVGDVAWHSDSDELFGSVGDDGKLLIWDHRASTRPTQTVKVNGKGLNCLAFEPRNKELVAMGSADGTLAMHDLRQLSRPLHNLLTHEGEVTLVVWDLTRIDTQEDATSSASGAAPRPKPLFTHVDHSSMVPDFSWSEISEGMIASIDADNSLQIWQMATSVYHP</sequence>
<dbReference type="AlphaFoldDB" id="A0A9D4U4P9"/>
<keyword evidence="1 3" id="KW-0853">WD repeat</keyword>
<dbReference type="Gene3D" id="2.130.10.10">
    <property type="entry name" value="YVTN repeat-like/Quinoprotein amine dehydrogenase"/>
    <property type="match status" value="1"/>
</dbReference>
<dbReference type="PANTHER" id="PTHR22850">
    <property type="entry name" value="WD40 REPEAT FAMILY"/>
    <property type="match status" value="1"/>
</dbReference>
<keyword evidence="2" id="KW-0677">Repeat</keyword>